<evidence type="ECO:0000313" key="2">
    <source>
        <dbReference type="EMBL" id="RVU32705.1"/>
    </source>
</evidence>
<reference evidence="2 3" key="1">
    <citation type="submission" date="2019-01" db="EMBL/GenBank/DDBJ databases">
        <authorList>
            <person name="Chen W.-M."/>
        </authorList>
    </citation>
    <scope>NUCLEOTIDE SEQUENCE [LARGE SCALE GENOMIC DNA]</scope>
    <source>
        <strain evidence="2 3">HPM-16</strain>
    </source>
</reference>
<organism evidence="2 3">
    <name type="scientific">Neptunomonas marina</name>
    <dbReference type="NCBI Taxonomy" id="1815562"/>
    <lineage>
        <taxon>Bacteria</taxon>
        <taxon>Pseudomonadati</taxon>
        <taxon>Pseudomonadota</taxon>
        <taxon>Gammaproteobacteria</taxon>
        <taxon>Oceanospirillales</taxon>
        <taxon>Oceanospirillaceae</taxon>
        <taxon>Neptunomonas</taxon>
    </lineage>
</organism>
<dbReference type="InterPro" id="IPR032179">
    <property type="entry name" value="Cry22Aa_Ig-like"/>
</dbReference>
<evidence type="ECO:0000313" key="3">
    <source>
        <dbReference type="Proteomes" id="UP000282818"/>
    </source>
</evidence>
<dbReference type="InterPro" id="IPR036116">
    <property type="entry name" value="FN3_sf"/>
</dbReference>
<dbReference type="RefSeq" id="WP_127692873.1">
    <property type="nucleotide sequence ID" value="NZ_SACQ01000001.1"/>
</dbReference>
<dbReference type="Pfam" id="PF16403">
    <property type="entry name" value="Bact_surface_Ig-like"/>
    <property type="match status" value="1"/>
</dbReference>
<dbReference type="EMBL" id="SACQ01000001">
    <property type="protein sequence ID" value="RVU32705.1"/>
    <property type="molecule type" value="Genomic_DNA"/>
</dbReference>
<protein>
    <submittedName>
        <fullName evidence="2">DUF5011 domain-containing protein</fullName>
    </submittedName>
</protein>
<dbReference type="Gene3D" id="2.60.40.10">
    <property type="entry name" value="Immunoglobulins"/>
    <property type="match status" value="1"/>
</dbReference>
<comment type="caution">
    <text evidence="2">The sequence shown here is derived from an EMBL/GenBank/DDBJ whole genome shotgun (WGS) entry which is preliminary data.</text>
</comment>
<gene>
    <name evidence="2" type="ORF">EOE65_03355</name>
</gene>
<keyword evidence="3" id="KW-1185">Reference proteome</keyword>
<proteinExistence type="predicted"/>
<dbReference type="InterPro" id="IPR003961">
    <property type="entry name" value="FN3_dom"/>
</dbReference>
<name>A0A437QE33_9GAMM</name>
<dbReference type="Proteomes" id="UP000282818">
    <property type="component" value="Unassembled WGS sequence"/>
</dbReference>
<dbReference type="CDD" id="cd00063">
    <property type="entry name" value="FN3"/>
    <property type="match status" value="1"/>
</dbReference>
<sequence length="374" mass="39271">MAAPAGSMSLSYVRVFDRFYVSAEYNGDDYDYVEYQMNSGEPWITVPKADFKSWPIETPVLAAWSTFEFRARAVNADGKGSEGLLALSTAGVSAGPANPPSGSLSITSSTRVSDTQNRLEWSYDGSDAAYYRIKKVGGGDDHFSFDKSFILADLPTGTTQTYSVVAYNAEGEGVSASATFTAGSTGLTSGPPPADTTAPTIELNAPANIQLTVGDTYTAPAVTASDDTDGDLTSSITVTGDDFDTSTPGGPYEVIFAVEDSAPNRATVSQFVTVIASSASEPEPTPRGVLGSDVPATGQHGPSIIYEDVSLPADANARFYCELVGATPAGLILADDGSLHWAFQGYGDHEFTVAVFKDGTKIREKVVRWTASAA</sequence>
<dbReference type="InterPro" id="IPR013783">
    <property type="entry name" value="Ig-like_fold"/>
</dbReference>
<accession>A0A437QE33</accession>
<dbReference type="AlphaFoldDB" id="A0A437QE33"/>
<feature type="domain" description="Pesticidal crystal protein Cry22Aa Ig-like" evidence="1">
    <location>
        <begin position="201"/>
        <end position="274"/>
    </location>
</feature>
<dbReference type="SUPFAM" id="SSF49265">
    <property type="entry name" value="Fibronectin type III"/>
    <property type="match status" value="1"/>
</dbReference>
<evidence type="ECO:0000259" key="1">
    <source>
        <dbReference type="Pfam" id="PF16403"/>
    </source>
</evidence>